<reference evidence="1" key="1">
    <citation type="submission" date="2022-11" db="EMBL/GenBank/DDBJ databases">
        <title>Genome Sequence of Boeremia exigua.</title>
        <authorList>
            <person name="Buettner E."/>
        </authorList>
    </citation>
    <scope>NUCLEOTIDE SEQUENCE</scope>
    <source>
        <strain evidence="1">CU02</strain>
    </source>
</reference>
<gene>
    <name evidence="1" type="ORF">OPT61_g5708</name>
</gene>
<dbReference type="Proteomes" id="UP001153331">
    <property type="component" value="Unassembled WGS sequence"/>
</dbReference>
<evidence type="ECO:0000313" key="1">
    <source>
        <dbReference type="EMBL" id="KAJ8111772.1"/>
    </source>
</evidence>
<protein>
    <submittedName>
        <fullName evidence="1">Uncharacterized protein</fullName>
    </submittedName>
</protein>
<dbReference type="EMBL" id="JAPHNI010000376">
    <property type="protein sequence ID" value="KAJ8111772.1"/>
    <property type="molecule type" value="Genomic_DNA"/>
</dbReference>
<accession>A0ACC2I9K7</accession>
<evidence type="ECO:0000313" key="2">
    <source>
        <dbReference type="Proteomes" id="UP001153331"/>
    </source>
</evidence>
<organism evidence="1 2">
    <name type="scientific">Boeremia exigua</name>
    <dbReference type="NCBI Taxonomy" id="749465"/>
    <lineage>
        <taxon>Eukaryota</taxon>
        <taxon>Fungi</taxon>
        <taxon>Dikarya</taxon>
        <taxon>Ascomycota</taxon>
        <taxon>Pezizomycotina</taxon>
        <taxon>Dothideomycetes</taxon>
        <taxon>Pleosporomycetidae</taxon>
        <taxon>Pleosporales</taxon>
        <taxon>Pleosporineae</taxon>
        <taxon>Didymellaceae</taxon>
        <taxon>Boeremia</taxon>
    </lineage>
</organism>
<proteinExistence type="predicted"/>
<comment type="caution">
    <text evidence="1">The sequence shown here is derived from an EMBL/GenBank/DDBJ whole genome shotgun (WGS) entry which is preliminary data.</text>
</comment>
<keyword evidence="2" id="KW-1185">Reference proteome</keyword>
<sequence>MINKITLPAIFGPGMWDNGLNQSRYMARLKTDNRTMARKSMALLFIYALAFVRRSAAERQLSCQRRSRGALDCTLVKLINQRHPAVIEEHYIAIAEISVRCLTVAKPMETVKIAKVEIYVVSQITEIWECRWNHGINWEEITVAADRVLDANKPPAKPVEDEATAANDDATSDHVANDATSKDADSNTAEEKGDASANNALRRWVWDKQDNEDVDALRMPSFKGQSQLAEDTEQLERLEKGINLLLKGRTIWREWAIWSDGELRHAIAVCESLHARVAASESTAETHGKMTSLRLAALCRSIDGIIDVSKEQEELRFGEMQLQQEMDAFKQDMTAERSELQKEVDELQEEKRALLSSRLQKHDANAYFAYHAAQVVEAKVHDG</sequence>
<name>A0ACC2I9K7_9PLEO</name>